<evidence type="ECO:0000256" key="9">
    <source>
        <dbReference type="SAM" id="MobiDB-lite"/>
    </source>
</evidence>
<name>A0ABU2DTF9_9MICC</name>
<evidence type="ECO:0000256" key="4">
    <source>
        <dbReference type="ARBA" id="ARBA00022519"/>
    </source>
</evidence>
<reference evidence="11 12" key="1">
    <citation type="submission" date="2023-09" db="EMBL/GenBank/DDBJ databases">
        <title>Description of three actinobacteria isolated from air of manufacturing shop in a pharmaceutical factory.</title>
        <authorList>
            <person name="Zhang D.-F."/>
        </authorList>
    </citation>
    <scope>NUCLEOTIDE SEQUENCE [LARGE SCALE GENOMIC DNA]</scope>
    <source>
        <strain evidence="11 12">LY-0111</strain>
    </source>
</reference>
<feature type="transmembrane region" description="Helical" evidence="8">
    <location>
        <begin position="256"/>
        <end position="276"/>
    </location>
</feature>
<evidence type="ECO:0000313" key="12">
    <source>
        <dbReference type="Proteomes" id="UP001251870"/>
    </source>
</evidence>
<keyword evidence="5 8" id="KW-0812">Transmembrane</keyword>
<evidence type="ECO:0000259" key="10">
    <source>
        <dbReference type="PROSITE" id="PS50928"/>
    </source>
</evidence>
<accession>A0ABU2DTF9</accession>
<sequence>MSVIDDATAGPRTDPASQPTPQRAPRGERKQLDSVGHVGRFAAVLASVITLIPLPVVILVALSESWVQGPLAGLTMEWLTAAWTRMGDAVLVSLRIAVIVLIIDMAVALPASWLVARYRFPGRSLIRSLSTLPIAVPGIAIGLGLILTFPELRPTGWLLVGGHILYTMPFLFGTLLPAMSDPRLQEKETVASSLGVGPLRRFFTVTAPGVRTALLAGTLMVLTLSLGEFNVSFFLFTPTEQPMPVSLFDSYLTGRIESAAAQTVLFLALVIPPAIAMEKLGGAKAGQA</sequence>
<proteinExistence type="inferred from homology"/>
<feature type="transmembrane region" description="Helical" evidence="8">
    <location>
        <begin position="155"/>
        <end position="178"/>
    </location>
</feature>
<evidence type="ECO:0000256" key="1">
    <source>
        <dbReference type="ARBA" id="ARBA00004429"/>
    </source>
</evidence>
<feature type="region of interest" description="Disordered" evidence="9">
    <location>
        <begin position="1"/>
        <end position="29"/>
    </location>
</feature>
<feature type="transmembrane region" description="Helical" evidence="8">
    <location>
        <begin position="128"/>
        <end position="149"/>
    </location>
</feature>
<feature type="transmembrane region" description="Helical" evidence="8">
    <location>
        <begin position="92"/>
        <end position="116"/>
    </location>
</feature>
<feature type="transmembrane region" description="Helical" evidence="8">
    <location>
        <begin position="213"/>
        <end position="236"/>
    </location>
</feature>
<gene>
    <name evidence="11" type="ORF">RIL96_08935</name>
</gene>
<evidence type="ECO:0000256" key="5">
    <source>
        <dbReference type="ARBA" id="ARBA00022692"/>
    </source>
</evidence>
<evidence type="ECO:0000256" key="8">
    <source>
        <dbReference type="RuleBase" id="RU363032"/>
    </source>
</evidence>
<dbReference type="CDD" id="cd06261">
    <property type="entry name" value="TM_PBP2"/>
    <property type="match status" value="1"/>
</dbReference>
<keyword evidence="6 8" id="KW-1133">Transmembrane helix</keyword>
<dbReference type="PANTHER" id="PTHR43357">
    <property type="entry name" value="INNER MEMBRANE ABC TRANSPORTER PERMEASE PROTEIN YDCV"/>
    <property type="match status" value="1"/>
</dbReference>
<comment type="caution">
    <text evidence="11">The sequence shown here is derived from an EMBL/GenBank/DDBJ whole genome shotgun (WGS) entry which is preliminary data.</text>
</comment>
<dbReference type="InterPro" id="IPR035906">
    <property type="entry name" value="MetI-like_sf"/>
</dbReference>
<keyword evidence="3" id="KW-1003">Cell membrane</keyword>
<dbReference type="RefSeq" id="WP_310548679.1">
    <property type="nucleotide sequence ID" value="NZ_JAVKGR010000010.1"/>
</dbReference>
<evidence type="ECO:0000256" key="3">
    <source>
        <dbReference type="ARBA" id="ARBA00022475"/>
    </source>
</evidence>
<protein>
    <submittedName>
        <fullName evidence="11">ABC transporter permease subunit</fullName>
    </submittedName>
</protein>
<dbReference type="Proteomes" id="UP001251870">
    <property type="component" value="Unassembled WGS sequence"/>
</dbReference>
<keyword evidence="2 8" id="KW-0813">Transport</keyword>
<evidence type="ECO:0000313" key="11">
    <source>
        <dbReference type="EMBL" id="MDR8019686.1"/>
    </source>
</evidence>
<dbReference type="PROSITE" id="PS50928">
    <property type="entry name" value="ABC_TM1"/>
    <property type="match status" value="1"/>
</dbReference>
<dbReference type="Pfam" id="PF00528">
    <property type="entry name" value="BPD_transp_1"/>
    <property type="match status" value="1"/>
</dbReference>
<evidence type="ECO:0000256" key="7">
    <source>
        <dbReference type="ARBA" id="ARBA00023136"/>
    </source>
</evidence>
<feature type="transmembrane region" description="Helical" evidence="8">
    <location>
        <begin position="38"/>
        <end position="62"/>
    </location>
</feature>
<keyword evidence="7 8" id="KW-0472">Membrane</keyword>
<feature type="domain" description="ABC transmembrane type-1" evidence="10">
    <location>
        <begin position="90"/>
        <end position="277"/>
    </location>
</feature>
<comment type="similarity">
    <text evidence="8">Belongs to the binding-protein-dependent transport system permease family.</text>
</comment>
<keyword evidence="12" id="KW-1185">Reference proteome</keyword>
<dbReference type="InterPro" id="IPR000515">
    <property type="entry name" value="MetI-like"/>
</dbReference>
<evidence type="ECO:0000256" key="2">
    <source>
        <dbReference type="ARBA" id="ARBA00022448"/>
    </source>
</evidence>
<evidence type="ECO:0000256" key="6">
    <source>
        <dbReference type="ARBA" id="ARBA00022989"/>
    </source>
</evidence>
<dbReference type="PANTHER" id="PTHR43357:SF4">
    <property type="entry name" value="INNER MEMBRANE ABC TRANSPORTER PERMEASE PROTEIN YDCV"/>
    <property type="match status" value="1"/>
</dbReference>
<dbReference type="EMBL" id="JAVKGR010000010">
    <property type="protein sequence ID" value="MDR8019686.1"/>
    <property type="molecule type" value="Genomic_DNA"/>
</dbReference>
<organism evidence="11 12">
    <name type="scientific">Nesterenkonia aerolata</name>
    <dbReference type="NCBI Taxonomy" id="3074079"/>
    <lineage>
        <taxon>Bacteria</taxon>
        <taxon>Bacillati</taxon>
        <taxon>Actinomycetota</taxon>
        <taxon>Actinomycetes</taxon>
        <taxon>Micrococcales</taxon>
        <taxon>Micrococcaceae</taxon>
        <taxon>Nesterenkonia</taxon>
    </lineage>
</organism>
<dbReference type="Gene3D" id="1.10.3720.10">
    <property type="entry name" value="MetI-like"/>
    <property type="match status" value="1"/>
</dbReference>
<dbReference type="SUPFAM" id="SSF161098">
    <property type="entry name" value="MetI-like"/>
    <property type="match status" value="1"/>
</dbReference>
<comment type="subcellular location">
    <subcellularLocation>
        <location evidence="1">Cell inner membrane</location>
        <topology evidence="1">Multi-pass membrane protein</topology>
    </subcellularLocation>
    <subcellularLocation>
        <location evidence="8">Cell membrane</location>
        <topology evidence="8">Multi-pass membrane protein</topology>
    </subcellularLocation>
</comment>
<keyword evidence="4" id="KW-0997">Cell inner membrane</keyword>